<dbReference type="GO" id="GO:0051073">
    <property type="term" value="F:adenosylcobinamide-GDP ribazoletransferase activity"/>
    <property type="evidence" value="ECO:0007669"/>
    <property type="project" value="UniProtKB-UniRule"/>
</dbReference>
<feature type="transmembrane region" description="Helical" evidence="19">
    <location>
        <begin position="30"/>
        <end position="51"/>
    </location>
</feature>
<keyword evidence="9 19" id="KW-0808">Transferase</keyword>
<dbReference type="GO" id="GO:0009236">
    <property type="term" value="P:cobalamin biosynthetic process"/>
    <property type="evidence" value="ECO:0007669"/>
    <property type="project" value="UniProtKB-UniRule"/>
</dbReference>
<comment type="function">
    <text evidence="14 19">Joins adenosylcobinamide-GDP and alpha-ribazole to generate adenosylcobalamin (Ado-cobalamin). Also synthesizes adenosylcobalamin 5'-phosphate from adenosylcobinamide-GDP and alpha-ribazole 5'-phosphate.</text>
</comment>
<evidence type="ECO:0000256" key="4">
    <source>
        <dbReference type="ARBA" id="ARBA00010561"/>
    </source>
</evidence>
<comment type="subcellular location">
    <subcellularLocation>
        <location evidence="2 19">Cell membrane</location>
        <topology evidence="2 19">Multi-pass membrane protein</topology>
    </subcellularLocation>
</comment>
<comment type="similarity">
    <text evidence="4 19">Belongs to the CobS family.</text>
</comment>
<dbReference type="HAMAP" id="MF_00719">
    <property type="entry name" value="CobS"/>
    <property type="match status" value="1"/>
</dbReference>
<dbReference type="PANTHER" id="PTHR34148:SF1">
    <property type="entry name" value="ADENOSYLCOBINAMIDE-GDP RIBAZOLETRANSFERASE"/>
    <property type="match status" value="1"/>
</dbReference>
<dbReference type="Pfam" id="PF02654">
    <property type="entry name" value="CobS"/>
    <property type="match status" value="1"/>
</dbReference>
<dbReference type="EC" id="2.7.8.26" evidence="5 19"/>
<comment type="catalytic activity">
    <reaction evidence="18 19">
        <text>alpha-ribazole 5'-phosphate + adenosylcob(III)inamide-GDP = adenosylcob(III)alamin 5'-phosphate + GMP + H(+)</text>
        <dbReference type="Rhea" id="RHEA:23560"/>
        <dbReference type="ChEBI" id="CHEBI:15378"/>
        <dbReference type="ChEBI" id="CHEBI:57918"/>
        <dbReference type="ChEBI" id="CHEBI:58115"/>
        <dbReference type="ChEBI" id="CHEBI:60487"/>
        <dbReference type="ChEBI" id="CHEBI:60493"/>
        <dbReference type="EC" id="2.7.8.26"/>
    </reaction>
</comment>
<evidence type="ECO:0000313" key="21">
    <source>
        <dbReference type="Proteomes" id="UP000196342"/>
    </source>
</evidence>
<dbReference type="RefSeq" id="WP_087698814.1">
    <property type="nucleotide sequence ID" value="NZ_JAGKRF010000040.1"/>
</dbReference>
<evidence type="ECO:0000256" key="1">
    <source>
        <dbReference type="ARBA" id="ARBA00001946"/>
    </source>
</evidence>
<evidence type="ECO:0000256" key="7">
    <source>
        <dbReference type="ARBA" id="ARBA00022475"/>
    </source>
</evidence>
<evidence type="ECO:0000256" key="9">
    <source>
        <dbReference type="ARBA" id="ARBA00022679"/>
    </source>
</evidence>
<evidence type="ECO:0000256" key="5">
    <source>
        <dbReference type="ARBA" id="ARBA00013200"/>
    </source>
</evidence>
<dbReference type="AlphaFoldDB" id="A0A202B2J5"/>
<evidence type="ECO:0000256" key="13">
    <source>
        <dbReference type="ARBA" id="ARBA00023136"/>
    </source>
</evidence>
<proteinExistence type="inferred from homology"/>
<evidence type="ECO:0000313" key="20">
    <source>
        <dbReference type="EMBL" id="OVE45713.1"/>
    </source>
</evidence>
<keyword evidence="8 19" id="KW-0169">Cobalamin biosynthesis</keyword>
<protein>
    <recommendedName>
        <fullName evidence="6 19">Adenosylcobinamide-GDP ribazoletransferase</fullName>
        <ecNumber evidence="5 19">2.7.8.26</ecNumber>
    </recommendedName>
    <alternativeName>
        <fullName evidence="16 19">Cobalamin synthase</fullName>
    </alternativeName>
    <alternativeName>
        <fullName evidence="15 19">Cobalamin-5'-phosphate synthase</fullName>
    </alternativeName>
</protein>
<evidence type="ECO:0000256" key="14">
    <source>
        <dbReference type="ARBA" id="ARBA00025228"/>
    </source>
</evidence>
<sequence length="247" mass="26382">MRGLILAVQFLTRLPTPQLADFKPEWLADSARWFPAVGVIVGALLLAALQLGSLADPWLAALLALLAWVMVTGGLHLDGLADLADALGAAHRSRERFFEVLKDPHLGSFGVLSLLLAVIAKLVLLMLIARQAGTAWGLLLVPAWARGFAVIWSATLPAIAPGSGERFAWRRDWAGMGLNLAALLALSAWLAPALLLAPLAGLAWRAFLQRRLGGMTGDCLGAGVELCEIAMLGLLLWRVPAPFGWLH</sequence>
<feature type="transmembrane region" description="Helical" evidence="19">
    <location>
        <begin position="58"/>
        <end position="77"/>
    </location>
</feature>
<name>A0A202B2J5_CHRVL</name>
<evidence type="ECO:0000256" key="19">
    <source>
        <dbReference type="HAMAP-Rule" id="MF_00719"/>
    </source>
</evidence>
<evidence type="ECO:0000256" key="2">
    <source>
        <dbReference type="ARBA" id="ARBA00004651"/>
    </source>
</evidence>
<evidence type="ECO:0000256" key="12">
    <source>
        <dbReference type="ARBA" id="ARBA00022989"/>
    </source>
</evidence>
<dbReference type="EMBL" id="NHOO01000029">
    <property type="protein sequence ID" value="OVE45713.1"/>
    <property type="molecule type" value="Genomic_DNA"/>
</dbReference>
<dbReference type="UniPathway" id="UPA00148">
    <property type="reaction ID" value="UER00238"/>
</dbReference>
<comment type="caution">
    <text evidence="20">The sequence shown here is derived from an EMBL/GenBank/DDBJ whole genome shotgun (WGS) entry which is preliminary data.</text>
</comment>
<evidence type="ECO:0000256" key="10">
    <source>
        <dbReference type="ARBA" id="ARBA00022692"/>
    </source>
</evidence>
<dbReference type="GO" id="GO:0008818">
    <property type="term" value="F:cobalamin 5'-phosphate synthase activity"/>
    <property type="evidence" value="ECO:0007669"/>
    <property type="project" value="UniProtKB-UniRule"/>
</dbReference>
<evidence type="ECO:0000256" key="17">
    <source>
        <dbReference type="ARBA" id="ARBA00048623"/>
    </source>
</evidence>
<evidence type="ECO:0000256" key="15">
    <source>
        <dbReference type="ARBA" id="ARBA00032605"/>
    </source>
</evidence>
<feature type="transmembrane region" description="Helical" evidence="19">
    <location>
        <begin position="106"/>
        <end position="129"/>
    </location>
</feature>
<keyword evidence="7 19" id="KW-1003">Cell membrane</keyword>
<evidence type="ECO:0000256" key="16">
    <source>
        <dbReference type="ARBA" id="ARBA00032853"/>
    </source>
</evidence>
<evidence type="ECO:0000256" key="18">
    <source>
        <dbReference type="ARBA" id="ARBA00049504"/>
    </source>
</evidence>
<organism evidence="20 21">
    <name type="scientific">Chromobacterium violaceum</name>
    <dbReference type="NCBI Taxonomy" id="536"/>
    <lineage>
        <taxon>Bacteria</taxon>
        <taxon>Pseudomonadati</taxon>
        <taxon>Pseudomonadota</taxon>
        <taxon>Betaproteobacteria</taxon>
        <taxon>Neisseriales</taxon>
        <taxon>Chromobacteriaceae</taxon>
        <taxon>Chromobacterium</taxon>
    </lineage>
</organism>
<accession>A0A202B2J5</accession>
<dbReference type="GO" id="GO:0005886">
    <property type="term" value="C:plasma membrane"/>
    <property type="evidence" value="ECO:0007669"/>
    <property type="project" value="UniProtKB-SubCell"/>
</dbReference>
<reference evidence="20 21" key="1">
    <citation type="submission" date="2017-05" db="EMBL/GenBank/DDBJ databases">
        <title>Chromobacterium violaceum GHPS1 isolated from Hydrocarbon polluted soil in French Guiana display an awesome secondary metabolite arsenal and a battery of drug and heavy-metal-resistance and detoxification of xenobiotics proteins.</title>
        <authorList>
            <person name="Belbahri L."/>
        </authorList>
    </citation>
    <scope>NUCLEOTIDE SEQUENCE [LARGE SCALE GENOMIC DNA]</scope>
    <source>
        <strain evidence="20 21">GHPS1</strain>
    </source>
</reference>
<keyword evidence="13 19" id="KW-0472">Membrane</keyword>
<dbReference type="Proteomes" id="UP000196342">
    <property type="component" value="Unassembled WGS sequence"/>
</dbReference>
<comment type="catalytic activity">
    <reaction evidence="17 19">
        <text>alpha-ribazole + adenosylcob(III)inamide-GDP = adenosylcob(III)alamin + GMP + H(+)</text>
        <dbReference type="Rhea" id="RHEA:16049"/>
        <dbReference type="ChEBI" id="CHEBI:10329"/>
        <dbReference type="ChEBI" id="CHEBI:15378"/>
        <dbReference type="ChEBI" id="CHEBI:18408"/>
        <dbReference type="ChEBI" id="CHEBI:58115"/>
        <dbReference type="ChEBI" id="CHEBI:60487"/>
        <dbReference type="EC" id="2.7.8.26"/>
    </reaction>
</comment>
<keyword evidence="11 19" id="KW-0460">Magnesium</keyword>
<evidence type="ECO:0000256" key="6">
    <source>
        <dbReference type="ARBA" id="ARBA00015850"/>
    </source>
</evidence>
<evidence type="ECO:0000256" key="3">
    <source>
        <dbReference type="ARBA" id="ARBA00004663"/>
    </source>
</evidence>
<evidence type="ECO:0000256" key="11">
    <source>
        <dbReference type="ARBA" id="ARBA00022842"/>
    </source>
</evidence>
<evidence type="ECO:0000256" key="8">
    <source>
        <dbReference type="ARBA" id="ARBA00022573"/>
    </source>
</evidence>
<feature type="transmembrane region" description="Helical" evidence="19">
    <location>
        <begin position="136"/>
        <end position="160"/>
    </location>
</feature>
<keyword evidence="10 19" id="KW-0812">Transmembrane</keyword>
<keyword evidence="12 19" id="KW-1133">Transmembrane helix</keyword>
<dbReference type="NCBIfam" id="TIGR00317">
    <property type="entry name" value="cobS"/>
    <property type="match status" value="1"/>
</dbReference>
<keyword evidence="21" id="KW-1185">Reference proteome</keyword>
<comment type="cofactor">
    <cofactor evidence="1 19">
        <name>Mg(2+)</name>
        <dbReference type="ChEBI" id="CHEBI:18420"/>
    </cofactor>
</comment>
<feature type="transmembrane region" description="Helical" evidence="19">
    <location>
        <begin position="180"/>
        <end position="207"/>
    </location>
</feature>
<dbReference type="PANTHER" id="PTHR34148">
    <property type="entry name" value="ADENOSYLCOBINAMIDE-GDP RIBAZOLETRANSFERASE"/>
    <property type="match status" value="1"/>
</dbReference>
<comment type="pathway">
    <text evidence="3 19">Cofactor biosynthesis; adenosylcobalamin biosynthesis; adenosylcobalamin from cob(II)yrinate a,c-diamide: step 7/7.</text>
</comment>
<gene>
    <name evidence="19" type="primary">cobS</name>
    <name evidence="20" type="ORF">CBW21_21755</name>
</gene>
<dbReference type="InterPro" id="IPR003805">
    <property type="entry name" value="CobS"/>
</dbReference>